<dbReference type="PANTHER" id="PTHR42776:SF27">
    <property type="entry name" value="DIPEPTIDYL PEPTIDASE FAMILY MEMBER 6"/>
    <property type="match status" value="1"/>
</dbReference>
<dbReference type="Gene3D" id="3.40.50.1820">
    <property type="entry name" value="alpha/beta hydrolase"/>
    <property type="match status" value="1"/>
</dbReference>
<dbReference type="InterPro" id="IPR011042">
    <property type="entry name" value="6-blade_b-propeller_TolB-like"/>
</dbReference>
<gene>
    <name evidence="6" type="ORF">SCP_0506990</name>
</gene>
<dbReference type="InterPro" id="IPR029058">
    <property type="entry name" value="AB_hydrolase_fold"/>
</dbReference>
<comment type="caution">
    <text evidence="6">The sequence shown here is derived from an EMBL/GenBank/DDBJ whole genome shotgun (WGS) entry which is preliminary data.</text>
</comment>
<evidence type="ECO:0000259" key="5">
    <source>
        <dbReference type="Pfam" id="PF00326"/>
    </source>
</evidence>
<dbReference type="InterPro" id="IPR001375">
    <property type="entry name" value="Peptidase_S9_cat"/>
</dbReference>
<dbReference type="GO" id="GO:0006508">
    <property type="term" value="P:proteolysis"/>
    <property type="evidence" value="ECO:0007669"/>
    <property type="project" value="InterPro"/>
</dbReference>
<dbReference type="GO" id="GO:0004252">
    <property type="term" value="F:serine-type endopeptidase activity"/>
    <property type="evidence" value="ECO:0007669"/>
    <property type="project" value="TreeGrafter"/>
</dbReference>
<dbReference type="SUPFAM" id="SSF53474">
    <property type="entry name" value="alpha/beta-Hydrolases"/>
    <property type="match status" value="1"/>
</dbReference>
<dbReference type="Proteomes" id="UP000287166">
    <property type="component" value="Unassembled WGS sequence"/>
</dbReference>
<reference evidence="6 7" key="1">
    <citation type="journal article" date="2018" name="Sci. Rep.">
        <title>Genome sequence of the cauliflower mushroom Sparassis crispa (Hanabiratake) and its association with beneficial usage.</title>
        <authorList>
            <person name="Kiyama R."/>
            <person name="Furutani Y."/>
            <person name="Kawaguchi K."/>
            <person name="Nakanishi T."/>
        </authorList>
    </citation>
    <scope>NUCLEOTIDE SEQUENCE [LARGE SCALE GENOMIC DNA]</scope>
</reference>
<dbReference type="OrthoDB" id="43744at2759"/>
<keyword evidence="7" id="KW-1185">Reference proteome</keyword>
<dbReference type="Gene3D" id="2.120.10.30">
    <property type="entry name" value="TolB, C-terminal domain"/>
    <property type="match status" value="1"/>
</dbReference>
<dbReference type="GeneID" id="38780561"/>
<evidence type="ECO:0000256" key="4">
    <source>
        <dbReference type="SAM" id="MobiDB-lite"/>
    </source>
</evidence>
<organism evidence="6 7">
    <name type="scientific">Sparassis crispa</name>
    <dbReference type="NCBI Taxonomy" id="139825"/>
    <lineage>
        <taxon>Eukaryota</taxon>
        <taxon>Fungi</taxon>
        <taxon>Dikarya</taxon>
        <taxon>Basidiomycota</taxon>
        <taxon>Agaricomycotina</taxon>
        <taxon>Agaricomycetes</taxon>
        <taxon>Polyporales</taxon>
        <taxon>Sparassidaceae</taxon>
        <taxon>Sparassis</taxon>
    </lineage>
</organism>
<dbReference type="EMBL" id="BFAD01000005">
    <property type="protein sequence ID" value="GBE83644.1"/>
    <property type="molecule type" value="Genomic_DNA"/>
</dbReference>
<evidence type="ECO:0000313" key="6">
    <source>
        <dbReference type="EMBL" id="GBE83644.1"/>
    </source>
</evidence>
<dbReference type="SUPFAM" id="SSF82171">
    <property type="entry name" value="DPP6 N-terminal domain-like"/>
    <property type="match status" value="1"/>
</dbReference>
<accession>A0A401GPG0</accession>
<evidence type="ECO:0000256" key="1">
    <source>
        <dbReference type="ARBA" id="ARBA00010040"/>
    </source>
</evidence>
<feature type="region of interest" description="Disordered" evidence="4">
    <location>
        <begin position="1"/>
        <end position="20"/>
    </location>
</feature>
<comment type="similarity">
    <text evidence="1">Belongs to the peptidase S9C family.</text>
</comment>
<dbReference type="PANTHER" id="PTHR42776">
    <property type="entry name" value="SERINE PEPTIDASE S9 FAMILY MEMBER"/>
    <property type="match status" value="1"/>
</dbReference>
<protein>
    <recommendedName>
        <fullName evidence="3">Dipeptidyl-peptidase V</fullName>
    </recommendedName>
</protein>
<dbReference type="Pfam" id="PF00326">
    <property type="entry name" value="Peptidase_S9"/>
    <property type="match status" value="1"/>
</dbReference>
<dbReference type="AlphaFoldDB" id="A0A401GPG0"/>
<proteinExistence type="inferred from homology"/>
<dbReference type="STRING" id="139825.A0A401GPG0"/>
<feature type="domain" description="Peptidase S9 prolyl oligopeptidase catalytic" evidence="5">
    <location>
        <begin position="455"/>
        <end position="657"/>
    </location>
</feature>
<dbReference type="RefSeq" id="XP_027614557.1">
    <property type="nucleotide sequence ID" value="XM_027758756.1"/>
</dbReference>
<evidence type="ECO:0000256" key="3">
    <source>
        <dbReference type="ARBA" id="ARBA00032829"/>
    </source>
</evidence>
<evidence type="ECO:0000256" key="2">
    <source>
        <dbReference type="ARBA" id="ARBA00022801"/>
    </source>
</evidence>
<keyword evidence="2" id="KW-0378">Hydrolase</keyword>
<dbReference type="InParanoid" id="A0A401GPG0"/>
<sequence length="662" mass="72166">MAAPVSKFPEQEKLSPEEMAASDQISGLKLSQDAVHVVYCVGPKYKAGDNRTSALWLAKTSKENGARKLTSGAMNDYSPAFHPVSSDIYFLSDHQKAGDPAQIYTLPISATEDDEPSAVTSLDGYNGVNSFVISPDGNYLAFIQQNKPSYKDTKEPISVWREKKDIGSLCLIDLRHSTKSIRTLVSVDAHVESFAWSPDSSSIIYRLLSHPDLESHAFPVTEAIVSIDSGDVHGTFEYPRLPARPTIWRHDGELVFIQVRSPSYHCSSNALWKRASDGTSAATYVAYGDDDDVETVADLGVDSQYAVAVASGLDTKFDVYNEDHNAFTAFETDNDMAVSYLAWDMRSTADGHFVLVALVSSSVHGKPEDVWCGVTEKGKKGTLSKKLSLHNSWFTSAKAPVTTPFEWNSTDGQNIQGVFSYPRGAELKKLPTVVVAHGGPYARDTLALPLYMGSWRIFLASHGYLVLSPNYRGSSGRGDNFAKAANGGMGTLEWTDIETMVEHCIGQGMVDPDKLAIAGYSQGGFLTAWGCTRPNNTFKAGVVGAGVSDWGLLAATSDMPDFEAHLGGAGPWTPGEPVYLRGSPLKDAKNVRAPLLFLHGKDDKVVPVTQAIAMLRGVERAGHASVKPQLVIYPREDHGFEERIHVEDVLRRLVEHLNLYVK</sequence>
<evidence type="ECO:0000313" key="7">
    <source>
        <dbReference type="Proteomes" id="UP000287166"/>
    </source>
</evidence>
<name>A0A401GPG0_9APHY</name>